<dbReference type="SUPFAM" id="SSF82693">
    <property type="entry name" value="Multidrug efflux transporter AcrB pore domain, PN1, PN2, PC1 and PC2 subdomains"/>
    <property type="match status" value="2"/>
</dbReference>
<dbReference type="Gene3D" id="3.30.70.1320">
    <property type="entry name" value="Multidrug efflux transporter AcrB pore domain like"/>
    <property type="match status" value="1"/>
</dbReference>
<dbReference type="InterPro" id="IPR001036">
    <property type="entry name" value="Acrflvin-R"/>
</dbReference>
<dbReference type="SUPFAM" id="SSF82866">
    <property type="entry name" value="Multidrug efflux transporter AcrB transmembrane domain"/>
    <property type="match status" value="2"/>
</dbReference>
<keyword evidence="1" id="KW-0472">Membrane</keyword>
<feature type="transmembrane region" description="Helical" evidence="1">
    <location>
        <begin position="527"/>
        <end position="550"/>
    </location>
</feature>
<keyword evidence="1" id="KW-1133">Transmembrane helix</keyword>
<feature type="transmembrane region" description="Helical" evidence="1">
    <location>
        <begin position="988"/>
        <end position="1007"/>
    </location>
</feature>
<name>A0A7X1B499_9BACT</name>
<keyword evidence="1" id="KW-0812">Transmembrane</keyword>
<dbReference type="Pfam" id="PF00873">
    <property type="entry name" value="ACR_tran"/>
    <property type="match status" value="1"/>
</dbReference>
<dbReference type="AlphaFoldDB" id="A0A7X1B499"/>
<evidence type="ECO:0000313" key="2">
    <source>
        <dbReference type="EMBL" id="MBC2605352.1"/>
    </source>
</evidence>
<evidence type="ECO:0000313" key="3">
    <source>
        <dbReference type="Proteomes" id="UP000526501"/>
    </source>
</evidence>
<dbReference type="Gene3D" id="3.30.2090.10">
    <property type="entry name" value="Multidrug efflux transporter AcrB TolC docking domain, DN and DC subdomains"/>
    <property type="match status" value="2"/>
</dbReference>
<dbReference type="SUPFAM" id="SSF82714">
    <property type="entry name" value="Multidrug efflux transporter AcrB TolC docking domain, DN and DC subdomains"/>
    <property type="match status" value="2"/>
</dbReference>
<dbReference type="PRINTS" id="PR00702">
    <property type="entry name" value="ACRIFLAVINRP"/>
</dbReference>
<dbReference type="PANTHER" id="PTHR32063:SF33">
    <property type="entry name" value="RND SUPERFAMILY EFFLUX PUMP PERMEASE COMPONENT"/>
    <property type="match status" value="1"/>
</dbReference>
<gene>
    <name evidence="2" type="ORF">H5P27_04765</name>
</gene>
<comment type="caution">
    <text evidence="2">The sequence shown here is derived from an EMBL/GenBank/DDBJ whole genome shotgun (WGS) entry which is preliminary data.</text>
</comment>
<dbReference type="RefSeq" id="WP_185659234.1">
    <property type="nucleotide sequence ID" value="NZ_CAWPOO010000006.1"/>
</dbReference>
<feature type="transmembrane region" description="Helical" evidence="1">
    <location>
        <begin position="12"/>
        <end position="30"/>
    </location>
</feature>
<reference evidence="2 3" key="1">
    <citation type="submission" date="2020-07" db="EMBL/GenBank/DDBJ databases">
        <authorList>
            <person name="Feng X."/>
        </authorList>
    </citation>
    <scope>NUCLEOTIDE SEQUENCE [LARGE SCALE GENOMIC DNA]</scope>
    <source>
        <strain evidence="2 3">JCM23202</strain>
    </source>
</reference>
<evidence type="ECO:0000256" key="1">
    <source>
        <dbReference type="SAM" id="Phobius"/>
    </source>
</evidence>
<feature type="transmembrane region" description="Helical" evidence="1">
    <location>
        <begin position="331"/>
        <end position="350"/>
    </location>
</feature>
<dbReference type="Gene3D" id="3.30.70.1430">
    <property type="entry name" value="Multidrug efflux transporter AcrB pore domain"/>
    <property type="match status" value="2"/>
</dbReference>
<organism evidence="2 3">
    <name type="scientific">Pelagicoccus albus</name>
    <dbReference type="NCBI Taxonomy" id="415222"/>
    <lineage>
        <taxon>Bacteria</taxon>
        <taxon>Pseudomonadati</taxon>
        <taxon>Verrucomicrobiota</taxon>
        <taxon>Opitutia</taxon>
        <taxon>Puniceicoccales</taxon>
        <taxon>Pelagicoccaceae</taxon>
        <taxon>Pelagicoccus</taxon>
    </lineage>
</organism>
<proteinExistence type="predicted"/>
<feature type="transmembrane region" description="Helical" evidence="1">
    <location>
        <begin position="357"/>
        <end position="377"/>
    </location>
</feature>
<feature type="transmembrane region" description="Helical" evidence="1">
    <location>
        <begin position="383"/>
        <end position="408"/>
    </location>
</feature>
<keyword evidence="3" id="KW-1185">Reference proteome</keyword>
<dbReference type="InterPro" id="IPR027463">
    <property type="entry name" value="AcrB_DN_DC_subdom"/>
</dbReference>
<protein>
    <submittedName>
        <fullName evidence="2">Efflux RND transporter permease subunit</fullName>
    </submittedName>
</protein>
<feature type="transmembrane region" description="Helical" evidence="1">
    <location>
        <begin position="876"/>
        <end position="895"/>
    </location>
</feature>
<dbReference type="Gene3D" id="1.20.1640.10">
    <property type="entry name" value="Multidrug efflux transporter AcrB transmembrane domain"/>
    <property type="match status" value="2"/>
</dbReference>
<sequence>MNGMIEWFTKNSVAANILMFAIVAIGLHSLTSKVILQEFPDFPSRDITVSVPYPGSTPSEVEEAIITRIEEELYDIEGIKEMTSRATSSSGTVTLEVEEGYDLSEVQDKIKNRVDAIRTFPAEAERAQVSMPERRERVITIVASGDLSEMDLKHLGEQIRDEVTAIEGITIASLKATRPYEISVEVSEDTLREYGLSLASLTSAIQAHSLDLSAGSIKSSSGDIMLRTSQQAYTQEEFEAIVVYTRPDGTRVTVGDLAKVNDGFDETPINPRFNGQRSVAIDVYRVGTQNIIDLGEKVKDYLALKREQLPEGITLDYWQDDSERIAERLSMLKGSAIFGYVLVICVLSLFLRPSLAFWVSLGIPIAFSGAFFLLPMMGITLNMITLFAFILVLGIVVDDAIVTGENVYQRMQSGEDSLTATIKGTQEVAVPVIFGVLTTVAAFYPLVNMTGFRGNIFKQIPFVVIPVLLFSLIESKLILPAHLKHCRPINNANTAKKSFITRVQRGVANGLERFVDKYYKPALRICLTYRYAFMVLFLGILGIFVARFMAGHLSYTTFPRIPRSVVTTTVVMPVGTAFESTQKVVDKVETAAMTLRDQLRDEHGVDIIKNIFATAGGRPFSSWRASAGVAEEGEIVIELASVQETGVEIGSREVSMSLRRLVGPVPEAESLDIAFARGTSDAVNVQLEGPRIEELVEASKELQEKLTSYAGLYDIEDSFQQATEELELELKPQAVHLGVTSRQLASQVRQAFYGAEAQRIQRGRDDIKVMVRYPESQRKSIAALHSMKIRTSDGSEVPFEEVAKVVPGKSLPSIQRFDRNRIIRVTASGDENQTDEEGIQTDLEQNYLPELVSKYSGMHFSMQGSAADSRDNNAEFMNGVYLVLVVIYVLLAIPFRSYVQPFIVMTAIPFGVVGAIMGHDLMSFIYESVLHRETNPVVNVTMMSILGMLALSGVVVNDSLVMVDYINQRRKEGMPLGEAVRLAGVKRFRPILLTSLTTFAGLVPLMFESAQSAQFLIPMAVSLGWGILFATFITLFFVPIINLVVDDIAHFFKWVYGKDDAPNEHHLGTGQEAHSHMGK</sequence>
<feature type="transmembrane region" description="Helical" evidence="1">
    <location>
        <begin position="1019"/>
        <end position="1045"/>
    </location>
</feature>
<dbReference type="EMBL" id="JACHVC010000006">
    <property type="protein sequence ID" value="MBC2605352.1"/>
    <property type="molecule type" value="Genomic_DNA"/>
</dbReference>
<feature type="transmembrane region" description="Helical" evidence="1">
    <location>
        <begin position="428"/>
        <end position="447"/>
    </location>
</feature>
<dbReference type="GO" id="GO:0042910">
    <property type="term" value="F:xenobiotic transmembrane transporter activity"/>
    <property type="evidence" value="ECO:0007669"/>
    <property type="project" value="TreeGrafter"/>
</dbReference>
<feature type="transmembrane region" description="Helical" evidence="1">
    <location>
        <begin position="459"/>
        <end position="479"/>
    </location>
</feature>
<feature type="transmembrane region" description="Helical" evidence="1">
    <location>
        <begin position="902"/>
        <end position="925"/>
    </location>
</feature>
<accession>A0A7X1B499</accession>
<feature type="transmembrane region" description="Helical" evidence="1">
    <location>
        <begin position="945"/>
        <end position="967"/>
    </location>
</feature>
<dbReference type="GO" id="GO:0005886">
    <property type="term" value="C:plasma membrane"/>
    <property type="evidence" value="ECO:0007669"/>
    <property type="project" value="TreeGrafter"/>
</dbReference>
<dbReference type="PANTHER" id="PTHR32063">
    <property type="match status" value="1"/>
</dbReference>
<dbReference type="Proteomes" id="UP000526501">
    <property type="component" value="Unassembled WGS sequence"/>
</dbReference>
<dbReference type="Gene3D" id="3.30.70.1440">
    <property type="entry name" value="Multidrug efflux transporter AcrB pore domain"/>
    <property type="match status" value="1"/>
</dbReference>